<feature type="domain" description="ABC3 transporter permease C-terminal" evidence="7">
    <location>
        <begin position="689"/>
        <end position="801"/>
    </location>
</feature>
<dbReference type="RefSeq" id="WP_157587761.1">
    <property type="nucleotide sequence ID" value="NZ_WPIN01000009.1"/>
</dbReference>
<evidence type="ECO:0000256" key="5">
    <source>
        <dbReference type="ARBA" id="ARBA00023136"/>
    </source>
</evidence>
<sequence>MLLNYLKIAFRNLSKNRVFSLINIAGMALGIAAFVLILEYISFEKSYNQFHQNLANTYRILLQHKDGKSDDYVPSAIATTLKKQFGEVKAVSRITSVQQGIVTVPEAGKTQAIRSFRETNSLTVDGDFFRIFSFPVVAGSSSLYQPNTVALSQTKARTYFGAENPIGKILTLNSQFGKLPYTIVGVFADVPANSDLQFDMAYSLSTLESDANRNGNDWARLDNWEGAFSQTFVLLDPQADPVAFQAKASELISKARPKATETASVQPLTYIHLGDGLSDTRPTSGKVGFVYMLGGIAFLILVIAWLNYINLSTAGALKRAKEVGVRKVVGANRGQIIGQFLGESLLLNALGLGLAILLITLLQEPFNQLIDKNLSLKSISQSPLWIVGAGAVLLGAIASGSYAAFALSGFPVISIVKNAFVRSGQGVRVRQTLVVFQFSISIVLMVATVVLYKQLSFMQNQNLGMNLKQLLVIKGAEVGADSTRRAGKTAFRNELASLPYVDGYCNSGSVPGGWYNFNSDGVTRLNPVPGDEKKSYAFTYSDDRFLPTYGITLAAGQNFTPEMCAKGTDANRVLINQKAAKSLGFASAQDAVGQKIKFGNELEVIGVINDYHHQSLQQAIEPLIIFPGYPNSNYTVRLATDNMQAKVGELEKLYKQLFPGNPFEYYFVDEHYNKQYQTEQQYGSIFTLASSLAILIACLGLFGLAAYATEQRTKEIGVRKVLGASVGSIITLLSKDFLKLVAVAILIASPIAWYAMNNWLQAFAYKINIEWWMFALAGLLAVGIALLTVSLQSVKAALMNPVKSLRSE</sequence>
<dbReference type="AlphaFoldDB" id="A0A7K1SGV8"/>
<dbReference type="Pfam" id="PF02687">
    <property type="entry name" value="FtsX"/>
    <property type="match status" value="2"/>
</dbReference>
<evidence type="ECO:0000256" key="3">
    <source>
        <dbReference type="ARBA" id="ARBA00022692"/>
    </source>
</evidence>
<proteinExistence type="predicted"/>
<feature type="domain" description="MacB-like periplasmic core" evidence="8">
    <location>
        <begin position="440"/>
        <end position="630"/>
    </location>
</feature>
<evidence type="ECO:0000256" key="2">
    <source>
        <dbReference type="ARBA" id="ARBA00022475"/>
    </source>
</evidence>
<evidence type="ECO:0000256" key="4">
    <source>
        <dbReference type="ARBA" id="ARBA00022989"/>
    </source>
</evidence>
<comment type="caution">
    <text evidence="9">The sequence shown here is derived from an EMBL/GenBank/DDBJ whole genome shotgun (WGS) entry which is preliminary data.</text>
</comment>
<feature type="transmembrane region" description="Helical" evidence="6">
    <location>
        <begin position="21"/>
        <end position="43"/>
    </location>
</feature>
<accession>A0A7K1SGV8</accession>
<organism evidence="9 10">
    <name type="scientific">Spirosoma arboris</name>
    <dbReference type="NCBI Taxonomy" id="2682092"/>
    <lineage>
        <taxon>Bacteria</taxon>
        <taxon>Pseudomonadati</taxon>
        <taxon>Bacteroidota</taxon>
        <taxon>Cytophagia</taxon>
        <taxon>Cytophagales</taxon>
        <taxon>Cytophagaceae</taxon>
        <taxon>Spirosoma</taxon>
    </lineage>
</organism>
<evidence type="ECO:0000259" key="8">
    <source>
        <dbReference type="Pfam" id="PF12704"/>
    </source>
</evidence>
<feature type="transmembrane region" description="Helical" evidence="6">
    <location>
        <begin position="433"/>
        <end position="452"/>
    </location>
</feature>
<evidence type="ECO:0000256" key="6">
    <source>
        <dbReference type="SAM" id="Phobius"/>
    </source>
</evidence>
<dbReference type="Proteomes" id="UP000436006">
    <property type="component" value="Unassembled WGS sequence"/>
</dbReference>
<reference evidence="9 10" key="1">
    <citation type="submission" date="2019-12" db="EMBL/GenBank/DDBJ databases">
        <title>Spirosoma sp. HMF4905 genome sequencing and assembly.</title>
        <authorList>
            <person name="Kang H."/>
            <person name="Cha I."/>
            <person name="Kim H."/>
            <person name="Joh K."/>
        </authorList>
    </citation>
    <scope>NUCLEOTIDE SEQUENCE [LARGE SCALE GENOMIC DNA]</scope>
    <source>
        <strain evidence="9 10">HMF4905</strain>
    </source>
</reference>
<name>A0A7K1SGV8_9BACT</name>
<dbReference type="PANTHER" id="PTHR30572">
    <property type="entry name" value="MEMBRANE COMPONENT OF TRANSPORTER-RELATED"/>
    <property type="match status" value="1"/>
</dbReference>
<feature type="domain" description="MacB-like periplasmic core" evidence="8">
    <location>
        <begin position="20"/>
        <end position="249"/>
    </location>
</feature>
<dbReference type="EMBL" id="WPIN01000009">
    <property type="protein sequence ID" value="MVM33049.1"/>
    <property type="molecule type" value="Genomic_DNA"/>
</dbReference>
<dbReference type="PANTHER" id="PTHR30572:SF18">
    <property type="entry name" value="ABC-TYPE MACROLIDE FAMILY EXPORT SYSTEM PERMEASE COMPONENT 2"/>
    <property type="match status" value="1"/>
</dbReference>
<dbReference type="Pfam" id="PF12704">
    <property type="entry name" value="MacB_PCD"/>
    <property type="match status" value="2"/>
</dbReference>
<keyword evidence="2" id="KW-1003">Cell membrane</keyword>
<evidence type="ECO:0000313" key="9">
    <source>
        <dbReference type="EMBL" id="MVM33049.1"/>
    </source>
</evidence>
<feature type="domain" description="ABC3 transporter permease C-terminal" evidence="7">
    <location>
        <begin position="296"/>
        <end position="404"/>
    </location>
</feature>
<evidence type="ECO:0000313" key="10">
    <source>
        <dbReference type="Proteomes" id="UP000436006"/>
    </source>
</evidence>
<evidence type="ECO:0000256" key="1">
    <source>
        <dbReference type="ARBA" id="ARBA00004651"/>
    </source>
</evidence>
<keyword evidence="10" id="KW-1185">Reference proteome</keyword>
<dbReference type="InterPro" id="IPR003838">
    <property type="entry name" value="ABC3_permease_C"/>
</dbReference>
<dbReference type="InterPro" id="IPR050250">
    <property type="entry name" value="Macrolide_Exporter_MacB"/>
</dbReference>
<feature type="transmembrane region" description="Helical" evidence="6">
    <location>
        <begin position="737"/>
        <end position="756"/>
    </location>
</feature>
<feature type="transmembrane region" description="Helical" evidence="6">
    <location>
        <begin position="345"/>
        <end position="363"/>
    </location>
</feature>
<comment type="subcellular location">
    <subcellularLocation>
        <location evidence="1">Cell membrane</location>
        <topology evidence="1">Multi-pass membrane protein</topology>
    </subcellularLocation>
</comment>
<feature type="transmembrane region" description="Helical" evidence="6">
    <location>
        <begin position="288"/>
        <end position="309"/>
    </location>
</feature>
<dbReference type="GO" id="GO:0022857">
    <property type="term" value="F:transmembrane transporter activity"/>
    <property type="evidence" value="ECO:0007669"/>
    <property type="project" value="TreeGrafter"/>
</dbReference>
<feature type="transmembrane region" description="Helical" evidence="6">
    <location>
        <begin position="383"/>
        <end position="413"/>
    </location>
</feature>
<keyword evidence="4 6" id="KW-1133">Transmembrane helix</keyword>
<dbReference type="InterPro" id="IPR025857">
    <property type="entry name" value="MacB_PCD"/>
</dbReference>
<dbReference type="GO" id="GO:0005886">
    <property type="term" value="C:plasma membrane"/>
    <property type="evidence" value="ECO:0007669"/>
    <property type="project" value="UniProtKB-SubCell"/>
</dbReference>
<feature type="transmembrane region" description="Helical" evidence="6">
    <location>
        <begin position="771"/>
        <end position="791"/>
    </location>
</feature>
<evidence type="ECO:0000259" key="7">
    <source>
        <dbReference type="Pfam" id="PF02687"/>
    </source>
</evidence>
<protein>
    <submittedName>
        <fullName evidence="9">FtsX-like permease family protein</fullName>
    </submittedName>
</protein>
<gene>
    <name evidence="9" type="ORF">GO755_23615</name>
</gene>
<feature type="transmembrane region" description="Helical" evidence="6">
    <location>
        <begin position="685"/>
        <end position="709"/>
    </location>
</feature>
<keyword evidence="3 6" id="KW-0812">Transmembrane</keyword>
<keyword evidence="5 6" id="KW-0472">Membrane</keyword>